<dbReference type="InterPro" id="IPR041921">
    <property type="entry name" value="NuoE_N"/>
</dbReference>
<comment type="caution">
    <text evidence="8">The sequence shown here is derived from an EMBL/GenBank/DDBJ whole genome shotgun (WGS) entry which is preliminary data.</text>
</comment>
<keyword evidence="9" id="KW-1185">Reference proteome</keyword>
<dbReference type="GO" id="GO:0003954">
    <property type="term" value="F:NADH dehydrogenase activity"/>
    <property type="evidence" value="ECO:0007669"/>
    <property type="project" value="TreeGrafter"/>
</dbReference>
<feature type="binding site" evidence="7">
    <location>
        <position position="83"/>
    </location>
    <ligand>
        <name>[2Fe-2S] cluster</name>
        <dbReference type="ChEBI" id="CHEBI:190135"/>
    </ligand>
</feature>
<evidence type="ECO:0000256" key="5">
    <source>
        <dbReference type="ARBA" id="ARBA00023014"/>
    </source>
</evidence>
<dbReference type="FunFam" id="1.10.10.1590:FF:000001">
    <property type="entry name" value="NADH-quinone oxidoreductase subunit E"/>
    <property type="match status" value="1"/>
</dbReference>
<dbReference type="EMBL" id="VOSM01000001">
    <property type="protein sequence ID" value="TXD39341.1"/>
    <property type="molecule type" value="Genomic_DNA"/>
</dbReference>
<protein>
    <submittedName>
        <fullName evidence="8">NAD(P)H-dependent oxidoreductase subunit E</fullName>
    </submittedName>
</protein>
<dbReference type="Proteomes" id="UP000321412">
    <property type="component" value="Unassembled WGS sequence"/>
</dbReference>
<dbReference type="PANTHER" id="PTHR10371:SF3">
    <property type="entry name" value="NADH DEHYDROGENASE [UBIQUINONE] FLAVOPROTEIN 2, MITOCHONDRIAL"/>
    <property type="match status" value="1"/>
</dbReference>
<dbReference type="NCBIfam" id="TIGR01958">
    <property type="entry name" value="nuoE_fam"/>
    <property type="match status" value="1"/>
</dbReference>
<dbReference type="SUPFAM" id="SSF52833">
    <property type="entry name" value="Thioredoxin-like"/>
    <property type="match status" value="1"/>
</dbReference>
<evidence type="ECO:0000313" key="9">
    <source>
        <dbReference type="Proteomes" id="UP000321412"/>
    </source>
</evidence>
<dbReference type="AlphaFoldDB" id="A0A5C6XD93"/>
<dbReference type="Pfam" id="PF01257">
    <property type="entry name" value="2Fe-2S_thioredx"/>
    <property type="match status" value="1"/>
</dbReference>
<dbReference type="CDD" id="cd03064">
    <property type="entry name" value="TRX_Fd_NuoE"/>
    <property type="match status" value="1"/>
</dbReference>
<dbReference type="PANTHER" id="PTHR10371">
    <property type="entry name" value="NADH DEHYDROGENASE UBIQUINONE FLAVOPROTEIN 2, MITOCHONDRIAL"/>
    <property type="match status" value="1"/>
</dbReference>
<keyword evidence="5 7" id="KW-0411">Iron-sulfur</keyword>
<reference evidence="8 9" key="1">
    <citation type="submission" date="2019-08" db="EMBL/GenBank/DDBJ databases">
        <title>Bradymonadales sp. TMQ4.</title>
        <authorList>
            <person name="Liang Q."/>
        </authorList>
    </citation>
    <scope>NUCLEOTIDE SEQUENCE [LARGE SCALE GENOMIC DNA]</scope>
    <source>
        <strain evidence="8 9">TMQ4</strain>
    </source>
</reference>
<evidence type="ECO:0000256" key="7">
    <source>
        <dbReference type="PIRSR" id="PIRSR000216-1"/>
    </source>
</evidence>
<dbReference type="GO" id="GO:0051537">
    <property type="term" value="F:2 iron, 2 sulfur cluster binding"/>
    <property type="evidence" value="ECO:0007669"/>
    <property type="project" value="UniProtKB-KW"/>
</dbReference>
<feature type="binding site" evidence="7">
    <location>
        <position position="88"/>
    </location>
    <ligand>
        <name>[2Fe-2S] cluster</name>
        <dbReference type="ChEBI" id="CHEBI:190135"/>
    </ligand>
</feature>
<keyword evidence="4 7" id="KW-0408">Iron</keyword>
<comment type="cofactor">
    <cofactor evidence="7">
        <name>[2Fe-2S] cluster</name>
        <dbReference type="ChEBI" id="CHEBI:190135"/>
    </cofactor>
    <text evidence="7">Binds 1 [2Fe-2S] cluster.</text>
</comment>
<feature type="binding site" evidence="7">
    <location>
        <position position="124"/>
    </location>
    <ligand>
        <name>[2Fe-2S] cluster</name>
        <dbReference type="ChEBI" id="CHEBI:190135"/>
    </ligand>
</feature>
<dbReference type="OrthoDB" id="9807941at2"/>
<dbReference type="InterPro" id="IPR042128">
    <property type="entry name" value="NuoE_dom"/>
</dbReference>
<keyword evidence="2 7" id="KW-0001">2Fe-2S</keyword>
<dbReference type="InterPro" id="IPR036249">
    <property type="entry name" value="Thioredoxin-like_sf"/>
</dbReference>
<evidence type="ECO:0000256" key="4">
    <source>
        <dbReference type="ARBA" id="ARBA00023004"/>
    </source>
</evidence>
<evidence type="ECO:0000256" key="2">
    <source>
        <dbReference type="ARBA" id="ARBA00022714"/>
    </source>
</evidence>
<organism evidence="8 9">
    <name type="scientific">Lujinxingia vulgaris</name>
    <dbReference type="NCBI Taxonomy" id="2600176"/>
    <lineage>
        <taxon>Bacteria</taxon>
        <taxon>Deltaproteobacteria</taxon>
        <taxon>Bradymonadales</taxon>
        <taxon>Lujinxingiaceae</taxon>
        <taxon>Lujinxingia</taxon>
    </lineage>
</organism>
<feature type="binding site" evidence="7">
    <location>
        <position position="128"/>
    </location>
    <ligand>
        <name>[2Fe-2S] cluster</name>
        <dbReference type="ChEBI" id="CHEBI:190135"/>
    </ligand>
</feature>
<dbReference type="GO" id="GO:0046872">
    <property type="term" value="F:metal ion binding"/>
    <property type="evidence" value="ECO:0007669"/>
    <property type="project" value="UniProtKB-KW"/>
</dbReference>
<keyword evidence="3 7" id="KW-0479">Metal-binding</keyword>
<sequence length="176" mass="19775">MAVEFSEKADAEFKELVSRYPNTLAAMLPVLHLAQREFGWISVEVMDYIAERLEVHPTKVLNAATFYTMYNKSPVGKCHVQVCTTLSCAIRGGYELIEQLEEKLGVKLGETRDDGAYTLSEAECLASCGTAPMFQVSYSDGEIEYFENLEDEARVNQVIEQLNARLASLPDPRKMH</sequence>
<dbReference type="Gene3D" id="1.10.10.1590">
    <property type="entry name" value="NADH-quinone oxidoreductase subunit E"/>
    <property type="match status" value="1"/>
</dbReference>
<dbReference type="Gene3D" id="3.40.30.10">
    <property type="entry name" value="Glutaredoxin"/>
    <property type="match status" value="1"/>
</dbReference>
<dbReference type="PIRSF" id="PIRSF000216">
    <property type="entry name" value="NADH_DH_24kDa"/>
    <property type="match status" value="1"/>
</dbReference>
<evidence type="ECO:0000256" key="6">
    <source>
        <dbReference type="ARBA" id="ARBA00034078"/>
    </source>
</evidence>
<name>A0A5C6XD93_9DELT</name>
<comment type="cofactor">
    <cofactor evidence="6">
        <name>[2Fe-2S] cluster</name>
        <dbReference type="ChEBI" id="CHEBI:190135"/>
    </cofactor>
</comment>
<evidence type="ECO:0000256" key="3">
    <source>
        <dbReference type="ARBA" id="ARBA00022723"/>
    </source>
</evidence>
<evidence type="ECO:0000256" key="1">
    <source>
        <dbReference type="ARBA" id="ARBA00010643"/>
    </source>
</evidence>
<gene>
    <name evidence="8" type="ORF">FRC98_02780</name>
</gene>
<proteinExistence type="inferred from homology"/>
<evidence type="ECO:0000313" key="8">
    <source>
        <dbReference type="EMBL" id="TXD39341.1"/>
    </source>
</evidence>
<comment type="similarity">
    <text evidence="1">Belongs to the complex I 24 kDa subunit family.</text>
</comment>
<dbReference type="InterPro" id="IPR002023">
    <property type="entry name" value="NuoE-like"/>
</dbReference>
<accession>A0A5C6XD93</accession>
<dbReference type="RefSeq" id="WP_146979769.1">
    <property type="nucleotide sequence ID" value="NZ_VOSM01000001.1"/>
</dbReference>